<sequence>MKKLLLFVFIVISASSGIAQQQEWTLQQCIQRALDENIQIRQAELDIEAANIDKSDAIGNFLPSLNANASVSRNTGLNFNPTSNLATTTQFLSASGGINTGYTLFDGLQNFNRAQRAKLSALSAQYGLEKLQDDIALVVANSYLQVILNKENLKVLKSQNEVTTQQLQQTQELVDGGVSPRGDLLEVQAQNATEIQNIVAAENAVQISLISLAQTLLIRDYKTFDIAEGDYAIYGEEMLLMSPQNIIESAKEERNEVKIAETNLEIAEEDVQIAKGAFWPTISAFFGYNTRYTNATSFRQDLDQNNPTSINEIGFVQATGQTVVAETPNFVTELVGADPFIDQLSQNDGVGYGLQINIPILNGFQVRNSVKRSKINAERAKINLEQTKLDLESNVYQAYLDAQGALKSYEAAQKAAESQELAYSYGKDRYEVGLINAFDFSQSKQRYDNAQIDLNRAKYDYIFKLKVLELYFGVPADQLKF</sequence>
<name>A0A4Q0PCW5_9FLAO</name>
<dbReference type="GO" id="GO:1990281">
    <property type="term" value="C:efflux pump complex"/>
    <property type="evidence" value="ECO:0007669"/>
    <property type="project" value="TreeGrafter"/>
</dbReference>
<evidence type="ECO:0000256" key="4">
    <source>
        <dbReference type="ARBA" id="ARBA00022452"/>
    </source>
</evidence>
<keyword evidence="8" id="KW-0175">Coiled coil</keyword>
<keyword evidence="4" id="KW-1134">Transmembrane beta strand</keyword>
<evidence type="ECO:0000256" key="6">
    <source>
        <dbReference type="ARBA" id="ARBA00023136"/>
    </source>
</evidence>
<evidence type="ECO:0000256" key="2">
    <source>
        <dbReference type="ARBA" id="ARBA00007613"/>
    </source>
</evidence>
<dbReference type="PANTHER" id="PTHR30026:SF20">
    <property type="entry name" value="OUTER MEMBRANE PROTEIN TOLC"/>
    <property type="match status" value="1"/>
</dbReference>
<keyword evidence="11" id="KW-1185">Reference proteome</keyword>
<keyword evidence="7" id="KW-0998">Cell outer membrane</keyword>
<dbReference type="InterPro" id="IPR051906">
    <property type="entry name" value="TolC-like"/>
</dbReference>
<dbReference type="GO" id="GO:0015288">
    <property type="term" value="F:porin activity"/>
    <property type="evidence" value="ECO:0007669"/>
    <property type="project" value="TreeGrafter"/>
</dbReference>
<reference evidence="10 11" key="1">
    <citation type="submission" date="2018-07" db="EMBL/GenBank/DDBJ databases">
        <title>Leeuwenhoekiella genomics.</title>
        <authorList>
            <person name="Tahon G."/>
            <person name="Willems A."/>
        </authorList>
    </citation>
    <scope>NUCLEOTIDE SEQUENCE [LARGE SCALE GENOMIC DNA]</scope>
    <source>
        <strain evidence="10 11">LMG 22550</strain>
    </source>
</reference>
<evidence type="ECO:0000313" key="10">
    <source>
        <dbReference type="EMBL" id="RXG24680.1"/>
    </source>
</evidence>
<dbReference type="Pfam" id="PF02321">
    <property type="entry name" value="OEP"/>
    <property type="match status" value="2"/>
</dbReference>
<dbReference type="AlphaFoldDB" id="A0A4Q0PCW5"/>
<dbReference type="SUPFAM" id="SSF56954">
    <property type="entry name" value="Outer membrane efflux proteins (OEP)"/>
    <property type="match status" value="1"/>
</dbReference>
<proteinExistence type="inferred from homology"/>
<keyword evidence="5" id="KW-0812">Transmembrane</keyword>
<accession>A0A4Q0PCW5</accession>
<gene>
    <name evidence="10" type="ORF">DSM00_472</name>
</gene>
<dbReference type="OrthoDB" id="9811587at2"/>
<dbReference type="GO" id="GO:0015562">
    <property type="term" value="F:efflux transmembrane transporter activity"/>
    <property type="evidence" value="ECO:0007669"/>
    <property type="project" value="InterPro"/>
</dbReference>
<feature type="signal peptide" evidence="9">
    <location>
        <begin position="1"/>
        <end position="19"/>
    </location>
</feature>
<evidence type="ECO:0000256" key="1">
    <source>
        <dbReference type="ARBA" id="ARBA00004442"/>
    </source>
</evidence>
<dbReference type="InterPro" id="IPR003423">
    <property type="entry name" value="OMP_efflux"/>
</dbReference>
<feature type="chain" id="PRO_5020669441" evidence="9">
    <location>
        <begin position="20"/>
        <end position="481"/>
    </location>
</feature>
<dbReference type="EMBL" id="QOVM01000001">
    <property type="protein sequence ID" value="RXG24680.1"/>
    <property type="molecule type" value="Genomic_DNA"/>
</dbReference>
<keyword evidence="3" id="KW-0813">Transport</keyword>
<feature type="coiled-coil region" evidence="8">
    <location>
        <begin position="247"/>
        <end position="277"/>
    </location>
</feature>
<evidence type="ECO:0000256" key="3">
    <source>
        <dbReference type="ARBA" id="ARBA00022448"/>
    </source>
</evidence>
<dbReference type="GO" id="GO:0009279">
    <property type="term" value="C:cell outer membrane"/>
    <property type="evidence" value="ECO:0007669"/>
    <property type="project" value="UniProtKB-SubCell"/>
</dbReference>
<dbReference type="RefSeq" id="WP_128756403.1">
    <property type="nucleotide sequence ID" value="NZ_QOVM01000001.1"/>
</dbReference>
<evidence type="ECO:0000256" key="7">
    <source>
        <dbReference type="ARBA" id="ARBA00023237"/>
    </source>
</evidence>
<dbReference type="PANTHER" id="PTHR30026">
    <property type="entry name" value="OUTER MEMBRANE PROTEIN TOLC"/>
    <property type="match status" value="1"/>
</dbReference>
<keyword evidence="9" id="KW-0732">Signal</keyword>
<protein>
    <submittedName>
        <fullName evidence="10">Outer membrane protein</fullName>
    </submittedName>
</protein>
<organism evidence="10 11">
    <name type="scientific">Leeuwenhoekiella aequorea</name>
    <dbReference type="NCBI Taxonomy" id="283736"/>
    <lineage>
        <taxon>Bacteria</taxon>
        <taxon>Pseudomonadati</taxon>
        <taxon>Bacteroidota</taxon>
        <taxon>Flavobacteriia</taxon>
        <taxon>Flavobacteriales</taxon>
        <taxon>Flavobacteriaceae</taxon>
        <taxon>Leeuwenhoekiella</taxon>
    </lineage>
</organism>
<comment type="subcellular location">
    <subcellularLocation>
        <location evidence="1">Cell outer membrane</location>
    </subcellularLocation>
</comment>
<evidence type="ECO:0000256" key="9">
    <source>
        <dbReference type="SAM" id="SignalP"/>
    </source>
</evidence>
<evidence type="ECO:0000256" key="5">
    <source>
        <dbReference type="ARBA" id="ARBA00022692"/>
    </source>
</evidence>
<dbReference type="Proteomes" id="UP000289238">
    <property type="component" value="Unassembled WGS sequence"/>
</dbReference>
<dbReference type="Gene3D" id="1.20.1600.10">
    <property type="entry name" value="Outer membrane efflux proteins (OEP)"/>
    <property type="match status" value="1"/>
</dbReference>
<evidence type="ECO:0000313" key="11">
    <source>
        <dbReference type="Proteomes" id="UP000289238"/>
    </source>
</evidence>
<evidence type="ECO:0000256" key="8">
    <source>
        <dbReference type="SAM" id="Coils"/>
    </source>
</evidence>
<keyword evidence="6" id="KW-0472">Membrane</keyword>
<comment type="caution">
    <text evidence="10">The sequence shown here is derived from an EMBL/GenBank/DDBJ whole genome shotgun (WGS) entry which is preliminary data.</text>
</comment>
<comment type="similarity">
    <text evidence="2">Belongs to the outer membrane factor (OMF) (TC 1.B.17) family.</text>
</comment>